<dbReference type="SMART" id="SM00342">
    <property type="entry name" value="HTH_ARAC"/>
    <property type="match status" value="1"/>
</dbReference>
<comment type="caution">
    <text evidence="5">The sequence shown here is derived from an EMBL/GenBank/DDBJ whole genome shotgun (WGS) entry which is preliminary data.</text>
</comment>
<dbReference type="InterPro" id="IPR032687">
    <property type="entry name" value="AraC-type_N"/>
</dbReference>
<dbReference type="InterPro" id="IPR018060">
    <property type="entry name" value="HTH_AraC"/>
</dbReference>
<evidence type="ECO:0000259" key="4">
    <source>
        <dbReference type="PROSITE" id="PS01124"/>
    </source>
</evidence>
<dbReference type="Pfam" id="PF12625">
    <property type="entry name" value="Arabinose_bd"/>
    <property type="match status" value="1"/>
</dbReference>
<dbReference type="EMBL" id="JAUKVY010000033">
    <property type="protein sequence ID" value="MDO1536871.1"/>
    <property type="molecule type" value="Genomic_DNA"/>
</dbReference>
<reference evidence="5" key="1">
    <citation type="submission" date="2023-06" db="EMBL/GenBank/DDBJ databases">
        <authorList>
            <person name="Jiang Y."/>
            <person name="Liu Q."/>
        </authorList>
    </citation>
    <scope>NUCLEOTIDE SEQUENCE</scope>
    <source>
        <strain evidence="5">CGMCC 1.12090</strain>
    </source>
</reference>
<keyword evidence="6" id="KW-1185">Reference proteome</keyword>
<dbReference type="PANTHER" id="PTHR47894">
    <property type="entry name" value="HTH-TYPE TRANSCRIPTIONAL REGULATOR GADX"/>
    <property type="match status" value="1"/>
</dbReference>
<gene>
    <name evidence="5" type="ORF">Q2T77_31840</name>
</gene>
<sequence>MTPLVRSACLTNYATVAREAGLDPIGMLESVGLEPSCLENPDLKISLIATGELLEESAKRSGWEDFGLRLAATRQFSILGPLALVVREQATLRPAVDMLMRYMRVHNEALHLWLEEDDETASIQFEFLGRGSSVRQPMELSVGMVYRFFRHALPETWRAQNVCFVHAAPKDARTSTRFFARRVEYGASFNGITCLAGDLEMPLSTYSRLDRYAQQYVESVAAGQNQSAAERVRQLALTLLPSGKCTLGHIARYLCVDERTVRRHLLREGLSYNELLNEVRRELVQRYLSGPPRKHVEIALLLGFNGPSAFSRWFRQQFGCSASAWPSVPPAT</sequence>
<feature type="domain" description="HTH araC/xylS-type" evidence="4">
    <location>
        <begin position="230"/>
        <end position="328"/>
    </location>
</feature>
<evidence type="ECO:0000256" key="1">
    <source>
        <dbReference type="ARBA" id="ARBA00023015"/>
    </source>
</evidence>
<keyword evidence="2" id="KW-0238">DNA-binding</keyword>
<dbReference type="InterPro" id="IPR009057">
    <property type="entry name" value="Homeodomain-like_sf"/>
</dbReference>
<evidence type="ECO:0000256" key="2">
    <source>
        <dbReference type="ARBA" id="ARBA00023125"/>
    </source>
</evidence>
<evidence type="ECO:0000313" key="6">
    <source>
        <dbReference type="Proteomes" id="UP001169027"/>
    </source>
</evidence>
<dbReference type="Pfam" id="PF12833">
    <property type="entry name" value="HTH_18"/>
    <property type="match status" value="1"/>
</dbReference>
<protein>
    <submittedName>
        <fullName evidence="5">AraC family transcriptional regulator</fullName>
    </submittedName>
</protein>
<dbReference type="PROSITE" id="PS01124">
    <property type="entry name" value="HTH_ARAC_FAMILY_2"/>
    <property type="match status" value="1"/>
</dbReference>
<dbReference type="Gene3D" id="1.10.10.60">
    <property type="entry name" value="Homeodomain-like"/>
    <property type="match status" value="1"/>
</dbReference>
<evidence type="ECO:0000256" key="3">
    <source>
        <dbReference type="ARBA" id="ARBA00023163"/>
    </source>
</evidence>
<name>A0ABT8SH85_9BURK</name>
<organism evidence="5 6">
    <name type="scientific">Variovorax ginsengisoli</name>
    <dbReference type="NCBI Taxonomy" id="363844"/>
    <lineage>
        <taxon>Bacteria</taxon>
        <taxon>Pseudomonadati</taxon>
        <taxon>Pseudomonadota</taxon>
        <taxon>Betaproteobacteria</taxon>
        <taxon>Burkholderiales</taxon>
        <taxon>Comamonadaceae</taxon>
        <taxon>Variovorax</taxon>
    </lineage>
</organism>
<keyword evidence="1" id="KW-0805">Transcription regulation</keyword>
<dbReference type="Proteomes" id="UP001169027">
    <property type="component" value="Unassembled WGS sequence"/>
</dbReference>
<evidence type="ECO:0000313" key="5">
    <source>
        <dbReference type="EMBL" id="MDO1536871.1"/>
    </source>
</evidence>
<dbReference type="RefSeq" id="WP_301815091.1">
    <property type="nucleotide sequence ID" value="NZ_JAUJZH010000033.1"/>
</dbReference>
<dbReference type="PANTHER" id="PTHR47894:SF4">
    <property type="entry name" value="HTH-TYPE TRANSCRIPTIONAL REGULATOR GADX"/>
    <property type="match status" value="1"/>
</dbReference>
<dbReference type="SUPFAM" id="SSF46689">
    <property type="entry name" value="Homeodomain-like"/>
    <property type="match status" value="1"/>
</dbReference>
<proteinExistence type="predicted"/>
<keyword evidence="3" id="KW-0804">Transcription</keyword>
<accession>A0ABT8SH85</accession>